<dbReference type="GO" id="GO:0006405">
    <property type="term" value="P:RNA export from nucleus"/>
    <property type="evidence" value="ECO:0007669"/>
    <property type="project" value="TreeGrafter"/>
</dbReference>
<dbReference type="PANTHER" id="PTHR11223">
    <property type="entry name" value="EXPORTIN 1/5"/>
    <property type="match status" value="1"/>
</dbReference>
<comment type="caution">
    <text evidence="3">The sequence shown here is derived from an EMBL/GenBank/DDBJ whole genome shotgun (WGS) entry which is preliminary data.</text>
</comment>
<dbReference type="GO" id="GO:0005049">
    <property type="term" value="F:nuclear export signal receptor activity"/>
    <property type="evidence" value="ECO:0007669"/>
    <property type="project" value="InterPro"/>
</dbReference>
<feature type="domain" description="Exportin-5 C-terminal" evidence="2">
    <location>
        <begin position="85"/>
        <end position="240"/>
    </location>
</feature>
<dbReference type="GO" id="GO:0006611">
    <property type="term" value="P:protein export from nucleus"/>
    <property type="evidence" value="ECO:0007669"/>
    <property type="project" value="InterPro"/>
</dbReference>
<evidence type="ECO:0000313" key="4">
    <source>
        <dbReference type="Proteomes" id="UP000436088"/>
    </source>
</evidence>
<reference evidence="3" key="1">
    <citation type="submission" date="2019-09" db="EMBL/GenBank/DDBJ databases">
        <title>Draft genome information of white flower Hibiscus syriacus.</title>
        <authorList>
            <person name="Kim Y.-M."/>
        </authorList>
    </citation>
    <scope>NUCLEOTIDE SEQUENCE [LARGE SCALE GENOMIC DNA]</scope>
    <source>
        <strain evidence="3">YM2019G1</strain>
    </source>
</reference>
<dbReference type="GO" id="GO:0005634">
    <property type="term" value="C:nucleus"/>
    <property type="evidence" value="ECO:0007669"/>
    <property type="project" value="TreeGrafter"/>
</dbReference>
<sequence>MHMPNGHLCPILLNSASFMGVASYFPLLISTFMFVSFSNLSLQEGDLLTTLLLNLTAMSSIFQILMNVSGEFLVRSSSAGGAIDESDSEFAEYVCESMVSLGSSNLQCILGDGNTFSLYIQQMLGFFQHFKLALHYQSLQFWLTLMRDLMSKLKLSVHSSGDGSSANSADSGSAPVDNEKQKILSSLNEDICSAILDTSFQRMLKKERLVAGQALSLGVLEFWSDDIEGKGHFGHYRSRLDLAVMESMQAALESVVSSIFYGLNEFAGGSSEVHLALCGIFEGLLRELLSLNWTEPALVEVLGHYLEAMGPFLSISRMQLAVSSISFLSSSIHFLLLLRILQQAVHDMQGCKFAHRLFE</sequence>
<organism evidence="3 4">
    <name type="scientific">Hibiscus syriacus</name>
    <name type="common">Rose of Sharon</name>
    <dbReference type="NCBI Taxonomy" id="106335"/>
    <lineage>
        <taxon>Eukaryota</taxon>
        <taxon>Viridiplantae</taxon>
        <taxon>Streptophyta</taxon>
        <taxon>Embryophyta</taxon>
        <taxon>Tracheophyta</taxon>
        <taxon>Spermatophyta</taxon>
        <taxon>Magnoliopsida</taxon>
        <taxon>eudicotyledons</taxon>
        <taxon>Gunneridae</taxon>
        <taxon>Pentapetalae</taxon>
        <taxon>rosids</taxon>
        <taxon>malvids</taxon>
        <taxon>Malvales</taxon>
        <taxon>Malvaceae</taxon>
        <taxon>Malvoideae</taxon>
        <taxon>Hibiscus</taxon>
    </lineage>
</organism>
<dbReference type="Proteomes" id="UP000436088">
    <property type="component" value="Unassembled WGS sequence"/>
</dbReference>
<evidence type="ECO:0000313" key="3">
    <source>
        <dbReference type="EMBL" id="KAE8710564.1"/>
    </source>
</evidence>
<dbReference type="EMBL" id="VEPZ02000929">
    <property type="protein sequence ID" value="KAE8710564.1"/>
    <property type="molecule type" value="Genomic_DNA"/>
</dbReference>
<dbReference type="GO" id="GO:0003723">
    <property type="term" value="F:RNA binding"/>
    <property type="evidence" value="ECO:0007669"/>
    <property type="project" value="TreeGrafter"/>
</dbReference>
<dbReference type="GO" id="GO:0005737">
    <property type="term" value="C:cytoplasm"/>
    <property type="evidence" value="ECO:0007669"/>
    <property type="project" value="TreeGrafter"/>
</dbReference>
<feature type="domain" description="Exportin-5 C-terminal" evidence="2">
    <location>
        <begin position="242"/>
        <end position="314"/>
    </location>
</feature>
<dbReference type="Pfam" id="PF19273">
    <property type="entry name" value="Exportin-5"/>
    <property type="match status" value="2"/>
</dbReference>
<proteinExistence type="predicted"/>
<dbReference type="AlphaFoldDB" id="A0A6A3B0G7"/>
<keyword evidence="1" id="KW-0472">Membrane</keyword>
<dbReference type="GO" id="GO:0042565">
    <property type="term" value="C:RNA nuclear export complex"/>
    <property type="evidence" value="ECO:0007669"/>
    <property type="project" value="TreeGrafter"/>
</dbReference>
<feature type="transmembrane region" description="Helical" evidence="1">
    <location>
        <begin position="12"/>
        <end position="35"/>
    </location>
</feature>
<dbReference type="InterPro" id="IPR045478">
    <property type="entry name" value="Exportin-5_C"/>
</dbReference>
<keyword evidence="1" id="KW-1133">Transmembrane helix</keyword>
<keyword evidence="4" id="KW-1185">Reference proteome</keyword>
<accession>A0A6A3B0G7</accession>
<evidence type="ECO:0000256" key="1">
    <source>
        <dbReference type="SAM" id="Phobius"/>
    </source>
</evidence>
<protein>
    <recommendedName>
        <fullName evidence="2">Exportin-5 C-terminal domain-containing protein</fullName>
    </recommendedName>
</protein>
<dbReference type="InterPro" id="IPR045065">
    <property type="entry name" value="XPO1/5"/>
</dbReference>
<dbReference type="Gene3D" id="1.25.10.10">
    <property type="entry name" value="Leucine-rich Repeat Variant"/>
    <property type="match status" value="1"/>
</dbReference>
<evidence type="ECO:0000259" key="2">
    <source>
        <dbReference type="Pfam" id="PF19273"/>
    </source>
</evidence>
<dbReference type="InterPro" id="IPR011989">
    <property type="entry name" value="ARM-like"/>
</dbReference>
<dbReference type="PANTHER" id="PTHR11223:SF3">
    <property type="entry name" value="EXPORTIN-5"/>
    <property type="match status" value="1"/>
</dbReference>
<feature type="transmembrane region" description="Helical" evidence="1">
    <location>
        <begin position="47"/>
        <end position="68"/>
    </location>
</feature>
<name>A0A6A3B0G7_HIBSY</name>
<keyword evidence="1" id="KW-0812">Transmembrane</keyword>
<gene>
    <name evidence="3" type="ORF">F3Y22_tig00110321pilonHSYRG00385</name>
</gene>